<dbReference type="AlphaFoldDB" id="N8Y7U3"/>
<name>N8Y7U3_ACIGI</name>
<protein>
    <submittedName>
        <fullName evidence="1">Uncharacterized protein</fullName>
    </submittedName>
</protein>
<comment type="caution">
    <text evidence="1">The sequence shown here is derived from an EMBL/GenBank/DDBJ whole genome shotgun (WGS) entry which is preliminary data.</text>
</comment>
<organism evidence="1 2">
    <name type="scientific">Acinetobacter guillouiae NIPH 991</name>
    <dbReference type="NCBI Taxonomy" id="1217656"/>
    <lineage>
        <taxon>Bacteria</taxon>
        <taxon>Pseudomonadati</taxon>
        <taxon>Pseudomonadota</taxon>
        <taxon>Gammaproteobacteria</taxon>
        <taxon>Moraxellales</taxon>
        <taxon>Moraxellaceae</taxon>
        <taxon>Acinetobacter</taxon>
    </lineage>
</organism>
<proteinExistence type="predicted"/>
<reference evidence="1 2" key="1">
    <citation type="submission" date="2013-02" db="EMBL/GenBank/DDBJ databases">
        <title>The Genome Sequence of Acinetobacter guillouiae NIPH 991.</title>
        <authorList>
            <consortium name="The Broad Institute Genome Sequencing Platform"/>
            <consortium name="The Broad Institute Genome Sequencing Center for Infectious Disease"/>
            <person name="Cerqueira G."/>
            <person name="Feldgarden M."/>
            <person name="Courvalin P."/>
            <person name="Perichon B."/>
            <person name="Grillot-Courvalin C."/>
            <person name="Clermont D."/>
            <person name="Rocha E."/>
            <person name="Yoon E.-J."/>
            <person name="Nemec A."/>
            <person name="Walker B."/>
            <person name="Young S.K."/>
            <person name="Zeng Q."/>
            <person name="Gargeya S."/>
            <person name="Fitzgerald M."/>
            <person name="Haas B."/>
            <person name="Abouelleil A."/>
            <person name="Alvarado L."/>
            <person name="Arachchi H.M."/>
            <person name="Berlin A.M."/>
            <person name="Chapman S.B."/>
            <person name="Dewar J."/>
            <person name="Goldberg J."/>
            <person name="Griggs A."/>
            <person name="Gujja S."/>
            <person name="Hansen M."/>
            <person name="Howarth C."/>
            <person name="Imamovic A."/>
            <person name="Larimer J."/>
            <person name="McCowan C."/>
            <person name="Murphy C."/>
            <person name="Neiman D."/>
            <person name="Pearson M."/>
            <person name="Priest M."/>
            <person name="Roberts A."/>
            <person name="Saif S."/>
            <person name="Shea T."/>
            <person name="Sisk P."/>
            <person name="Sykes S."/>
            <person name="Wortman J."/>
            <person name="Nusbaum C."/>
            <person name="Birren B."/>
        </authorList>
    </citation>
    <scope>NUCLEOTIDE SEQUENCE [LARGE SCALE GENOMIC DNA]</scope>
    <source>
        <strain evidence="1 2">NIPH 991</strain>
    </source>
</reference>
<gene>
    <name evidence="1" type="ORF">F964_02073</name>
</gene>
<sequence length="112" mass="13466">MIKIYEMIFHKGMGENSHFFYTVNNQASRQHFIRMLRKEIDCELGDFKQSRMKDNRHDLTWLYEEVSRESHFYLDIMENDFIYNAVAALGLHISLRVEEQNVLEAQEGDEFL</sequence>
<dbReference type="PATRIC" id="fig|1217656.3.peg.2021"/>
<dbReference type="HOGENOM" id="CLU_2178112_0_0_6"/>
<dbReference type="EMBL" id="APPJ01000010">
    <property type="protein sequence ID" value="ENV17359.1"/>
    <property type="molecule type" value="Genomic_DNA"/>
</dbReference>
<dbReference type="Proteomes" id="UP000013148">
    <property type="component" value="Unassembled WGS sequence"/>
</dbReference>
<accession>N8Y7U3</accession>
<keyword evidence="2" id="KW-1185">Reference proteome</keyword>
<evidence type="ECO:0000313" key="1">
    <source>
        <dbReference type="EMBL" id="ENV17359.1"/>
    </source>
</evidence>
<evidence type="ECO:0000313" key="2">
    <source>
        <dbReference type="Proteomes" id="UP000013148"/>
    </source>
</evidence>